<protein>
    <submittedName>
        <fullName evidence="2">Short-chain dehydrogenase</fullName>
    </submittedName>
</protein>
<dbReference type="Proteomes" id="UP000257143">
    <property type="component" value="Unassembled WGS sequence"/>
</dbReference>
<dbReference type="NCBIfam" id="NF005559">
    <property type="entry name" value="PRK07231.1"/>
    <property type="match status" value="1"/>
</dbReference>
<dbReference type="PRINTS" id="PR00081">
    <property type="entry name" value="GDHRDH"/>
</dbReference>
<evidence type="ECO:0000256" key="1">
    <source>
        <dbReference type="ARBA" id="ARBA00023002"/>
    </source>
</evidence>
<evidence type="ECO:0000313" key="2">
    <source>
        <dbReference type="EMBL" id="RDW21304.1"/>
    </source>
</evidence>
<dbReference type="GO" id="GO:0016491">
    <property type="term" value="F:oxidoreductase activity"/>
    <property type="evidence" value="ECO:0007669"/>
    <property type="project" value="UniProtKB-KW"/>
</dbReference>
<keyword evidence="3" id="KW-1185">Reference proteome</keyword>
<dbReference type="FunFam" id="3.40.50.720:FF:000084">
    <property type="entry name" value="Short-chain dehydrogenase reductase"/>
    <property type="match status" value="1"/>
</dbReference>
<dbReference type="EMBL" id="PIOC01000003">
    <property type="protein sequence ID" value="RDW21304.1"/>
    <property type="molecule type" value="Genomic_DNA"/>
</dbReference>
<dbReference type="PANTHER" id="PTHR42820">
    <property type="entry name" value="SHORT-CHAIN DEHYDROGENASE REDUCTASE"/>
    <property type="match status" value="1"/>
</dbReference>
<proteinExistence type="predicted"/>
<comment type="caution">
    <text evidence="2">The sequence shown here is derived from an EMBL/GenBank/DDBJ whole genome shotgun (WGS) entry which is preliminary data.</text>
</comment>
<dbReference type="Gene3D" id="3.40.50.720">
    <property type="entry name" value="NAD(P)-binding Rossmann-like Domain"/>
    <property type="match status" value="1"/>
</dbReference>
<gene>
    <name evidence="2" type="ORF">CWR48_02510</name>
</gene>
<keyword evidence="1" id="KW-0560">Oxidoreductase</keyword>
<reference evidence="3" key="1">
    <citation type="submission" date="2017-11" db="EMBL/GenBank/DDBJ databases">
        <authorList>
            <person name="Zhu W."/>
        </authorList>
    </citation>
    <scope>NUCLEOTIDE SEQUENCE [LARGE SCALE GENOMIC DNA]</scope>
    <source>
        <strain evidence="3">CAU 1183</strain>
    </source>
</reference>
<sequence length="257" mass="26728">MSRLEGKVAIITGAASGMGLAGAQVFAKEGAKVVATDVVGDVLNERVKEIVANSGDAIAYHLDVSQPESWNEVIEKTIEKYGKIDILINNAGIHMAKGILEAELDDWNKVMSINSTGVWLGMKAVIPHMQANGGGSIINTSSIAGIVGGVADAGGAAYSASKGAVRSLTKHAAQWFGKDNIRVNSVHPGAIFTGLAEKVGIHSQEEMGANYAGKAALKPYAGEALDIANAYLFLASDESKYVTGLELVVDGGWTTNS</sequence>
<dbReference type="GO" id="GO:0008206">
    <property type="term" value="P:bile acid metabolic process"/>
    <property type="evidence" value="ECO:0007669"/>
    <property type="project" value="UniProtKB-ARBA"/>
</dbReference>
<dbReference type="PRINTS" id="PR00080">
    <property type="entry name" value="SDRFAMILY"/>
</dbReference>
<dbReference type="RefSeq" id="WP_115771474.1">
    <property type="nucleotide sequence ID" value="NZ_PIOC01000003.1"/>
</dbReference>
<dbReference type="PANTHER" id="PTHR42820:SF1">
    <property type="entry name" value="SHORT-CHAIN DEHYDROGENASE_REDUCTASE FAMILY PROTEIN"/>
    <property type="match status" value="1"/>
</dbReference>
<dbReference type="SUPFAM" id="SSF51735">
    <property type="entry name" value="NAD(P)-binding Rossmann-fold domains"/>
    <property type="match status" value="1"/>
</dbReference>
<dbReference type="InterPro" id="IPR036291">
    <property type="entry name" value="NAD(P)-bd_dom_sf"/>
</dbReference>
<dbReference type="Pfam" id="PF13561">
    <property type="entry name" value="adh_short_C2"/>
    <property type="match status" value="1"/>
</dbReference>
<dbReference type="OrthoDB" id="286404at2"/>
<accession>A0A3D8PZ53</accession>
<name>A0A3D8PZ53_9BACI</name>
<evidence type="ECO:0000313" key="3">
    <source>
        <dbReference type="Proteomes" id="UP000257143"/>
    </source>
</evidence>
<dbReference type="InterPro" id="IPR002347">
    <property type="entry name" value="SDR_fam"/>
</dbReference>
<organism evidence="2 3">
    <name type="scientific">Oceanobacillus arenosus</name>
    <dbReference type="NCBI Taxonomy" id="1229153"/>
    <lineage>
        <taxon>Bacteria</taxon>
        <taxon>Bacillati</taxon>
        <taxon>Bacillota</taxon>
        <taxon>Bacilli</taxon>
        <taxon>Bacillales</taxon>
        <taxon>Bacillaceae</taxon>
        <taxon>Oceanobacillus</taxon>
    </lineage>
</organism>
<dbReference type="AlphaFoldDB" id="A0A3D8PZ53"/>